<feature type="compositionally biased region" description="Low complexity" evidence="1">
    <location>
        <begin position="2148"/>
        <end position="2157"/>
    </location>
</feature>
<feature type="compositionally biased region" description="Polar residues" evidence="1">
    <location>
        <begin position="1150"/>
        <end position="1159"/>
    </location>
</feature>
<dbReference type="Proteomes" id="UP001430953">
    <property type="component" value="Unassembled WGS sequence"/>
</dbReference>
<feature type="compositionally biased region" description="Acidic residues" evidence="1">
    <location>
        <begin position="2334"/>
        <end position="2351"/>
    </location>
</feature>
<organism evidence="3 4">
    <name type="scientific">Cardiocondyla obscurior</name>
    <dbReference type="NCBI Taxonomy" id="286306"/>
    <lineage>
        <taxon>Eukaryota</taxon>
        <taxon>Metazoa</taxon>
        <taxon>Ecdysozoa</taxon>
        <taxon>Arthropoda</taxon>
        <taxon>Hexapoda</taxon>
        <taxon>Insecta</taxon>
        <taxon>Pterygota</taxon>
        <taxon>Neoptera</taxon>
        <taxon>Endopterygota</taxon>
        <taxon>Hymenoptera</taxon>
        <taxon>Apocrita</taxon>
        <taxon>Aculeata</taxon>
        <taxon>Formicoidea</taxon>
        <taxon>Formicidae</taxon>
        <taxon>Myrmicinae</taxon>
        <taxon>Cardiocondyla</taxon>
    </lineage>
</organism>
<dbReference type="PANTHER" id="PTHR12505">
    <property type="entry name" value="PHD FINGER TRANSCRIPTION FACTOR"/>
    <property type="match status" value="1"/>
</dbReference>
<evidence type="ECO:0000313" key="3">
    <source>
        <dbReference type="EMBL" id="KAL0131789.1"/>
    </source>
</evidence>
<feature type="compositionally biased region" description="Low complexity" evidence="1">
    <location>
        <begin position="2361"/>
        <end position="2376"/>
    </location>
</feature>
<feature type="domain" description="BAH" evidence="2">
    <location>
        <begin position="2483"/>
        <end position="2608"/>
    </location>
</feature>
<dbReference type="InterPro" id="IPR043151">
    <property type="entry name" value="BAH_sf"/>
</dbReference>
<feature type="compositionally biased region" description="Low complexity" evidence="1">
    <location>
        <begin position="1587"/>
        <end position="1598"/>
    </location>
</feature>
<gene>
    <name evidence="3" type="ORF">PUN28_002974</name>
</gene>
<feature type="compositionally biased region" description="Basic and acidic residues" evidence="1">
    <location>
        <begin position="2320"/>
        <end position="2333"/>
    </location>
</feature>
<sequence length="2614" mass="285587">MLVPPVAQSGTGDRPVGDTVARAQQTTGPAATNLWSLAPAQPNQIPNQQSQGIPPLAATPTPAHNQGANRYGLYSLFPGGGGGSYVAATPATPEQPMPTRAYHATHKERTISESVFSAAVGVGVGGYTWGAPTPPPGSPYSPVPVTQLELLAKNFASLAPAAATGQQALSLQGVGVNVAGSLHHAQHTQHTQHTLNLTGIHHLHHGGLHQNAFSPQLSLVTGAAPTLTINSFSSPNSTSGIAPTTGVLLQEYQPPIGATAAATGCTVTVNGSSCLTNTSSTSSSMMVHGGIGGQTGGQIVQTTGVKKREAFLSSQGQPVKLENKSTRTSCLCRNGNGKTKVVHSDVGCSRTLPVVSSWSGQDSNAGSGSASLTVKREPMASVPCQVAEVSTSLHATTTSVKIEPVPPKSENGIAVSNTGAGGIPVGIAVARQRLQHQETSTSMRNVSLSHHTSHHATSYHHFQPDSLGSSTAMAVGGTTLLHCGGPGGEDRAAHLAAIPSGALAPSLSLNSTLNSSLNSTLGSIGGGPTAAADAAAAAWPPTLWQYPATAAAAMPTEPVGFPQMGSGLQGGLQLVRDPTTGHILLIHAAEQMQQALVWPNYSNHNSNVAPPPLLLPPPPPSIQLLGDIGGARLVLTENKRKQQSALPIVKIETECSNSPTTIITSTESSKTALQTMTSVTGALVPDAALVTTLHYYPQAPALVQISQAEPTTTTHCRSQATSPVSCLTPPPEIPATVHAIEPSSFGVQDASNQTDAPEDTEEKHEAFVKQEQGLSPCQVASQPAGANLAANFEIAPTERICNVVRITTTTTTVNPTVCGIMTKVDKAENTIINMANCAKYSVKDGKGLTKTGEADCADEETCKDDKTPVCGRSRFGARIIEITEENCDSFHENLEFFAMRKDVDQHDREDIEEKPLGQESNSEKEIEPKIIDASENVEIHRQACSKLESSAINEVKLNAPDSTELSKVNCESCDKNRPQITVKSFDMPNIDCDDQEMPQVAIKQEADDGCYEVCYDSQCEPTSTSEKSRSSCEKLQEATKRHSVEKTHHAGIENVVEKLKKNAAALQEAATPNVQKIEESTERSSVESVKPRRFSETLPKKLHLLRSCQNSLESSTTDTEISSSQSTMSEQPVRQQSRRHSPLNDRHLQTSDMSSESLINENNNDSRSNNNNIKTFEDKKLLAKNEKNVFHDITAYVKPKTVWRCEVQPFGKPNVIRKSDQVEDTTLETKSKEQKQKPTIDVSGLELLSNSIEQLEQRVGQPEHSQVDTDTEKSPIKSKLISPQSESNNNNVGSPLGLLCALAEQIMEVGDKVPRKLNLESSEEISQAGRLLLNLGRSGSLEKEEDKIKYTEIDNHPSKRFKIDDHEEESENASLNYRKKNIEESKPEVNEKQQENALKSKESAENIDSLSDKEISNITDGKAIDSKDYHHKTDEDYYSGAKAVKNLQALLDEVPDNSRTSDTLYDKMTKEDPSDSESETFELKTSCEQSTSCEMRNNKRKTSVDERDPHDYKNARMKLEVKKFIAKKGNHDNEDDWPSMNATELDMRVRMADIQRQYREKQKELSKLIPKKDDKKIPGRPRKKSHSSTSSDHGTLSSPLALDLITSPSRMSPSRSPERDAPSPLASAVLTMQKCNVNLMKLGEPKSHIKLLDSILSIPISVPPVPSPVSVLPDISKAVPEDDEKSTETVSYDTSSPAPTIASSSSASKKRKVGRPRKLTCTSGSVRHLTETIVAKKPKSKSSLVGYVLSAKNRHLQSSKQCISKTGYTPLPFKSRVSSPKPQAKMQKKLKAKPAKQTPLHNKNVISSIIAEKAKLSQEVKLEKHISKIKPKLKAEVKVKNWEDDDNDVIQPENVPLEEPIVQEPIKETSIEPVDQSEKEPERSRHEKSKKKKRKSSSSQSPNRDKKESKRRKSLECKQCAKAAAKTSESIVNRCKLTSAHLAIDQLRVLMAIGGLFYAGRLSAVQAPDVYAITLDGERGNRPHIHSREEILKDAIVEVCPTSTKELPPGTRLCAYWSQQYRCLYPGTSVKPLVPDPQHDEKFVTVEFDDGDSGLIVLDDIRLLQPNYPVVVYDPNPLLSLGKRRRQTSTSEDKRSASNQTASPSSQGVPSTSRSATTGSNGFATCPYISNVELTNTSECVEAETETNVETSSTSGTEYRKKKHMKKIKKNRKLLEAQEGKKKHRKHRSCKEHRKHKHRKHRKHKHRHHGSVGDASSVSNRDNWEQRNEEEAMTDLLNASFSAAEETRLSDEEDEIEESFATAQKDSKTRTEIEEPSELVQKNNDDDQTVPEPPESIQQTQTEIESEPEKKEPIQQTQAKEPEQNCDEGHTESEELSEEVQVNDEEPEEPQEPVVKKPKVQQKASRASANRVSANRTLTSQASATSTVRGAANRAAVNRATANRPAANRALTRHATTNCGTASRVTKNRTANPTVAPANASNLVETPSPIARMLPNKRHWKWASSSRVSGGNQYFTAIRRGRETINIGDSVLFYSYRKPHEKPYIGKIVSLWLNQKLEMRVRSQWFYRPEELQPPCSLNPSGGLFESKHSDSNDVQTISHKVMVLPLEDYNKILQASHRHQKGYEDNDPYYYYAGFYTHPTVTYAPGVTAIINE</sequence>
<evidence type="ECO:0000256" key="1">
    <source>
        <dbReference type="SAM" id="MobiDB-lite"/>
    </source>
</evidence>
<dbReference type="EMBL" id="JADYXP020000002">
    <property type="protein sequence ID" value="KAL0131789.1"/>
    <property type="molecule type" value="Genomic_DNA"/>
</dbReference>
<dbReference type="InterPro" id="IPR056841">
    <property type="entry name" value="TNRC18_BAHCC1-like_SH3"/>
</dbReference>
<feature type="compositionally biased region" description="Low complexity" evidence="1">
    <location>
        <begin position="1160"/>
        <end position="1172"/>
    </location>
</feature>
<feature type="region of interest" description="Disordered" evidence="1">
    <location>
        <begin position="1846"/>
        <end position="1918"/>
    </location>
</feature>
<dbReference type="Gene3D" id="2.30.30.490">
    <property type="match status" value="1"/>
</dbReference>
<protein>
    <recommendedName>
        <fullName evidence="2">BAH domain-containing protein</fullName>
    </recommendedName>
</protein>
<feature type="region of interest" description="Disordered" evidence="1">
    <location>
        <begin position="1256"/>
        <end position="1292"/>
    </location>
</feature>
<feature type="compositionally biased region" description="Polar residues" evidence="1">
    <location>
        <begin position="2377"/>
        <end position="2388"/>
    </location>
</feature>
<dbReference type="SMART" id="SM00439">
    <property type="entry name" value="BAH"/>
    <property type="match status" value="1"/>
</dbReference>
<feature type="compositionally biased region" description="Basic and acidic residues" evidence="1">
    <location>
        <begin position="1076"/>
        <end position="1094"/>
    </location>
</feature>
<feature type="region of interest" description="Disordered" evidence="1">
    <location>
        <begin position="1359"/>
        <end position="1413"/>
    </location>
</feature>
<feature type="compositionally biased region" description="Basic and acidic residues" evidence="1">
    <location>
        <begin position="1380"/>
        <end position="1413"/>
    </location>
</feature>
<feature type="compositionally biased region" description="Low complexity" evidence="1">
    <location>
        <begin position="2391"/>
        <end position="2410"/>
    </location>
</feature>
<evidence type="ECO:0000313" key="4">
    <source>
        <dbReference type="Proteomes" id="UP001430953"/>
    </source>
</evidence>
<feature type="region of interest" description="Disordered" evidence="1">
    <location>
        <begin position="1452"/>
        <end position="1515"/>
    </location>
</feature>
<feature type="compositionally biased region" description="Polar residues" evidence="1">
    <location>
        <begin position="1486"/>
        <end position="1495"/>
    </location>
</feature>
<dbReference type="Pfam" id="PF01426">
    <property type="entry name" value="BAH"/>
    <property type="match status" value="1"/>
</dbReference>
<feature type="region of interest" description="Disordered" evidence="1">
    <location>
        <begin position="1678"/>
        <end position="1718"/>
    </location>
</feature>
<dbReference type="GO" id="GO:0003682">
    <property type="term" value="F:chromatin binding"/>
    <property type="evidence" value="ECO:0007669"/>
    <property type="project" value="InterPro"/>
</dbReference>
<feature type="region of interest" description="Disordered" evidence="1">
    <location>
        <begin position="2082"/>
        <end position="2124"/>
    </location>
</feature>
<feature type="compositionally biased region" description="Basic and acidic residues" evidence="1">
    <location>
        <begin position="1502"/>
        <end position="1515"/>
    </location>
</feature>
<feature type="region of interest" description="Disordered" evidence="1">
    <location>
        <begin position="40"/>
        <end position="64"/>
    </location>
</feature>
<feature type="compositionally biased region" description="Low complexity" evidence="1">
    <location>
        <begin position="40"/>
        <end position="55"/>
    </location>
</feature>
<feature type="compositionally biased region" description="Basic and acidic residues" evidence="1">
    <location>
        <begin position="1558"/>
        <end position="1577"/>
    </location>
</feature>
<reference evidence="3 4" key="1">
    <citation type="submission" date="2023-03" db="EMBL/GenBank/DDBJ databases">
        <title>High recombination rates correlate with genetic variation in Cardiocondyla obscurior ants.</title>
        <authorList>
            <person name="Errbii M."/>
        </authorList>
    </citation>
    <scope>NUCLEOTIDE SEQUENCE [LARGE SCALE GENOMIC DNA]</scope>
    <source>
        <strain evidence="3">Alpha-2009</strain>
        <tissue evidence="3">Whole body</tissue>
    </source>
</reference>
<accession>A0AAW2GWZ9</accession>
<feature type="region of interest" description="Disordered" evidence="1">
    <location>
        <begin position="2142"/>
        <end position="2411"/>
    </location>
</feature>
<dbReference type="PROSITE" id="PS51038">
    <property type="entry name" value="BAH"/>
    <property type="match status" value="1"/>
</dbReference>
<keyword evidence="4" id="KW-1185">Reference proteome</keyword>
<feature type="compositionally biased region" description="Polar residues" evidence="1">
    <location>
        <begin position="1281"/>
        <end position="1292"/>
    </location>
</feature>
<feature type="compositionally biased region" description="Basic and acidic residues" evidence="1">
    <location>
        <begin position="1464"/>
        <end position="1473"/>
    </location>
</feature>
<dbReference type="PANTHER" id="PTHR12505:SF24">
    <property type="entry name" value="PROTEIN WINGED EYE"/>
    <property type="match status" value="1"/>
</dbReference>
<dbReference type="Pfam" id="PF21744">
    <property type="entry name" value="BAHCC1-like_Tudor"/>
    <property type="match status" value="1"/>
</dbReference>
<feature type="compositionally biased region" description="Low complexity" evidence="1">
    <location>
        <begin position="1111"/>
        <end position="1127"/>
    </location>
</feature>
<feature type="compositionally biased region" description="Basic residues" evidence="1">
    <location>
        <begin position="2181"/>
        <end position="2210"/>
    </location>
</feature>
<feature type="region of interest" description="Disordered" evidence="1">
    <location>
        <begin position="1558"/>
        <end position="1624"/>
    </location>
</feature>
<dbReference type="InterPro" id="IPR048924">
    <property type="entry name" value="BAHCC1-like_Tudor"/>
</dbReference>
<feature type="compositionally biased region" description="Basic and acidic residues" evidence="1">
    <location>
        <begin position="1865"/>
        <end position="1885"/>
    </location>
</feature>
<feature type="compositionally biased region" description="Polar residues" evidence="1">
    <location>
        <begin position="2097"/>
        <end position="2123"/>
    </location>
</feature>
<dbReference type="InterPro" id="IPR001025">
    <property type="entry name" value="BAH_dom"/>
</dbReference>
<dbReference type="InterPro" id="IPR052429">
    <property type="entry name" value="BAH_domain_protein"/>
</dbReference>
<feature type="compositionally biased region" description="Basic residues" evidence="1">
    <location>
        <begin position="2160"/>
        <end position="2172"/>
    </location>
</feature>
<feature type="compositionally biased region" description="Basic and acidic residues" evidence="1">
    <location>
        <begin position="1221"/>
        <end position="1238"/>
    </location>
</feature>
<feature type="compositionally biased region" description="Basic residues" evidence="1">
    <location>
        <begin position="1708"/>
        <end position="1718"/>
    </location>
</feature>
<dbReference type="Pfam" id="PF24912">
    <property type="entry name" value="SH3_TNRC18"/>
    <property type="match status" value="1"/>
</dbReference>
<name>A0AAW2GWZ9_9HYME</name>
<evidence type="ECO:0000259" key="2">
    <source>
        <dbReference type="PROSITE" id="PS51038"/>
    </source>
</evidence>
<feature type="compositionally biased region" description="Basic residues" evidence="1">
    <location>
        <begin position="1886"/>
        <end position="1896"/>
    </location>
</feature>
<feature type="region of interest" description="Disordered" evidence="1">
    <location>
        <begin position="1070"/>
        <end position="1094"/>
    </location>
</feature>
<comment type="caution">
    <text evidence="3">The sequence shown here is derived from an EMBL/GenBank/DDBJ whole genome shotgun (WGS) entry which is preliminary data.</text>
</comment>
<proteinExistence type="predicted"/>
<feature type="compositionally biased region" description="Low complexity" evidence="1">
    <location>
        <begin position="1694"/>
        <end position="1707"/>
    </location>
</feature>
<feature type="compositionally biased region" description="Basic and acidic residues" evidence="1">
    <location>
        <begin position="1265"/>
        <end position="1275"/>
    </location>
</feature>
<feature type="region of interest" description="Disordered" evidence="1">
    <location>
        <begin position="1109"/>
        <end position="1172"/>
    </location>
</feature>
<feature type="region of interest" description="Disordered" evidence="1">
    <location>
        <begin position="1221"/>
        <end position="1242"/>
    </location>
</feature>